<evidence type="ECO:0000256" key="1">
    <source>
        <dbReference type="ARBA" id="ARBA00022500"/>
    </source>
</evidence>
<evidence type="ECO:0000313" key="6">
    <source>
        <dbReference type="Proteomes" id="UP000068164"/>
    </source>
</evidence>
<dbReference type="Pfam" id="PF00015">
    <property type="entry name" value="MCPsignal"/>
    <property type="match status" value="1"/>
</dbReference>
<dbReference type="Gene3D" id="1.10.287.950">
    <property type="entry name" value="Methyl-accepting chemotaxis protein"/>
    <property type="match status" value="1"/>
</dbReference>
<keyword evidence="1" id="KW-0145">Chemotaxis</keyword>
<gene>
    <name evidence="5" type="ORF">AS026_20475</name>
</gene>
<reference evidence="5 6" key="1">
    <citation type="submission" date="2015-11" db="EMBL/GenBank/DDBJ databases">
        <title>Draft Genome Sequence of the Strain BR 10423 (Rhizobium sp.) isolated from nodules of Mimosa pudica.</title>
        <authorList>
            <person name="Barauna A.C."/>
            <person name="Zilli J.E."/>
            <person name="Simoes-Araujo J.L."/>
            <person name="Reis V.M."/>
            <person name="James E.K."/>
            <person name="Reis F.B.Jr."/>
            <person name="Rouws L.F."/>
            <person name="Passos S.R."/>
            <person name="Gois S.R."/>
        </authorList>
    </citation>
    <scope>NUCLEOTIDE SEQUENCE [LARGE SCALE GENOMIC DNA]</scope>
    <source>
        <strain evidence="5 6">BR10423</strain>
    </source>
</reference>
<comment type="similarity">
    <text evidence="2">Belongs to the methyl-accepting chemotaxis (MCP) protein family.</text>
</comment>
<evidence type="ECO:0000256" key="2">
    <source>
        <dbReference type="ARBA" id="ARBA00029447"/>
    </source>
</evidence>
<comment type="caution">
    <text evidence="5">The sequence shown here is derived from an EMBL/GenBank/DDBJ whole genome shotgun (WGS) entry which is preliminary data.</text>
</comment>
<evidence type="ECO:0000259" key="4">
    <source>
        <dbReference type="PROSITE" id="PS50111"/>
    </source>
</evidence>
<dbReference type="PROSITE" id="PS50111">
    <property type="entry name" value="CHEMOTAXIS_TRANSDUC_2"/>
    <property type="match status" value="1"/>
</dbReference>
<dbReference type="GO" id="GO:0004888">
    <property type="term" value="F:transmembrane signaling receptor activity"/>
    <property type="evidence" value="ECO:0007669"/>
    <property type="project" value="InterPro"/>
</dbReference>
<dbReference type="PANTHER" id="PTHR43531:SF11">
    <property type="entry name" value="METHYL-ACCEPTING CHEMOTAXIS PROTEIN 3"/>
    <property type="match status" value="1"/>
</dbReference>
<name>A0A120FFF6_9HYPH</name>
<dbReference type="GO" id="GO:0006935">
    <property type="term" value="P:chemotaxis"/>
    <property type="evidence" value="ECO:0007669"/>
    <property type="project" value="UniProtKB-KW"/>
</dbReference>
<dbReference type="InterPro" id="IPR004089">
    <property type="entry name" value="MCPsignal_dom"/>
</dbReference>
<dbReference type="OrthoDB" id="9814866at2"/>
<dbReference type="AlphaFoldDB" id="A0A120FFF6"/>
<dbReference type="EMBL" id="LNCD01000134">
    <property type="protein sequence ID" value="KWV42727.1"/>
    <property type="molecule type" value="Genomic_DNA"/>
</dbReference>
<dbReference type="PANTHER" id="PTHR43531">
    <property type="entry name" value="PROTEIN ICFG"/>
    <property type="match status" value="1"/>
</dbReference>
<organism evidence="5 6">
    <name type="scientific">Rhizobium altiplani</name>
    <dbReference type="NCBI Taxonomy" id="1864509"/>
    <lineage>
        <taxon>Bacteria</taxon>
        <taxon>Pseudomonadati</taxon>
        <taxon>Pseudomonadota</taxon>
        <taxon>Alphaproteobacteria</taxon>
        <taxon>Hyphomicrobiales</taxon>
        <taxon>Rhizobiaceae</taxon>
        <taxon>Rhizobium/Agrobacterium group</taxon>
        <taxon>Rhizobium</taxon>
    </lineage>
</organism>
<dbReference type="RefSeq" id="WP_062374600.1">
    <property type="nucleotide sequence ID" value="NZ_LNCD01000134.1"/>
</dbReference>
<accession>A0A120FFF6</accession>
<dbReference type="Proteomes" id="UP000068164">
    <property type="component" value="Unassembled WGS sequence"/>
</dbReference>
<dbReference type="SUPFAM" id="SSF58104">
    <property type="entry name" value="Methyl-accepting chemotaxis protein (MCP) signaling domain"/>
    <property type="match status" value="1"/>
</dbReference>
<dbReference type="Gene3D" id="3.30.450.20">
    <property type="entry name" value="PAS domain"/>
    <property type="match status" value="1"/>
</dbReference>
<keyword evidence="6" id="KW-1185">Reference proteome</keyword>
<dbReference type="InterPro" id="IPR004090">
    <property type="entry name" value="Chemotax_Me-accpt_rcpt"/>
</dbReference>
<dbReference type="GO" id="GO:0007165">
    <property type="term" value="P:signal transduction"/>
    <property type="evidence" value="ECO:0007669"/>
    <property type="project" value="UniProtKB-KW"/>
</dbReference>
<dbReference type="InterPro" id="IPR051310">
    <property type="entry name" value="MCP_chemotaxis"/>
</dbReference>
<evidence type="ECO:0000256" key="3">
    <source>
        <dbReference type="PROSITE-ProRule" id="PRU00284"/>
    </source>
</evidence>
<feature type="domain" description="Methyl-accepting transducer" evidence="4">
    <location>
        <begin position="40"/>
        <end position="92"/>
    </location>
</feature>
<proteinExistence type="inferred from homology"/>
<evidence type="ECO:0000313" key="5">
    <source>
        <dbReference type="EMBL" id="KWV42727.1"/>
    </source>
</evidence>
<dbReference type="PRINTS" id="PR00260">
    <property type="entry name" value="CHEMTRNSDUCR"/>
</dbReference>
<sequence length="370" mass="40381">MTQLKSRDNDQQRLTATPRLMRAVTEGIGTDLESFSAANSHVVKQIKLLAINALIEAARAGEAGKGFAVVANEVQRLAQVASDISGKFEGNVVGRIGHSRVMAEALVNEMEGVRLTDLAQTLVQLIVRNLFERTADVRWWATDAALWQALQEPTKERATFAAQRLGVINRFYSVYLDLVLTDASGQVIASANPEFRRKTAGRSLAGDGWFQASVRCASGDDYIVDDVRDSHLHGNRTALVYATAVREGGTLHGKTLGTLGVYFDWQKQGQAIVETEANLPPQIAEKTTVMLLDGSNRIIASSNPNLLFSHFALQNQAGTARGSYYDNNGSIVAFARTLGYEDYDGLGWHGVVVQRTEDDEAIRATLNLKS</sequence>
<protein>
    <submittedName>
        <fullName evidence="5">Chemotaxis protein</fullName>
    </submittedName>
</protein>
<dbReference type="GO" id="GO:0016020">
    <property type="term" value="C:membrane"/>
    <property type="evidence" value="ECO:0007669"/>
    <property type="project" value="InterPro"/>
</dbReference>
<keyword evidence="3" id="KW-0807">Transducer</keyword>